<evidence type="ECO:0000256" key="9">
    <source>
        <dbReference type="HAMAP-Rule" id="MF_00049"/>
    </source>
</evidence>
<dbReference type="AlphaFoldDB" id="A0AAT9FQ38"/>
<name>A0AAT9FQ38_9BACT</name>
<evidence type="ECO:0000256" key="5">
    <source>
        <dbReference type="ARBA" id="ARBA00022840"/>
    </source>
</evidence>
<keyword evidence="3 9" id="KW-0436">Ligase</keyword>
<dbReference type="EC" id="6.1.1.4" evidence="9"/>
<dbReference type="HAMAP" id="MF_00049_B">
    <property type="entry name" value="Leu_tRNA_synth_B"/>
    <property type="match status" value="1"/>
</dbReference>
<keyword evidence="7 9" id="KW-0030">Aminoacyl-tRNA synthetase</keyword>
<evidence type="ECO:0000256" key="7">
    <source>
        <dbReference type="ARBA" id="ARBA00023146"/>
    </source>
</evidence>
<accession>A0AAT9FQ38</accession>
<dbReference type="InterPro" id="IPR025709">
    <property type="entry name" value="Leu_tRNA-synth_edit"/>
</dbReference>
<evidence type="ECO:0000256" key="2">
    <source>
        <dbReference type="ARBA" id="ARBA00022490"/>
    </source>
</evidence>
<dbReference type="FunFam" id="1.10.730.10:FF:000011">
    <property type="entry name" value="Leucine--tRNA ligase chloroplastic/mitochondrial"/>
    <property type="match status" value="1"/>
</dbReference>
<dbReference type="KEGG" id="osu:NT6N_31460"/>
<organism evidence="15">
    <name type="scientific">Oceaniferula spumae</name>
    <dbReference type="NCBI Taxonomy" id="2979115"/>
    <lineage>
        <taxon>Bacteria</taxon>
        <taxon>Pseudomonadati</taxon>
        <taxon>Verrucomicrobiota</taxon>
        <taxon>Verrucomicrobiia</taxon>
        <taxon>Verrucomicrobiales</taxon>
        <taxon>Verrucomicrobiaceae</taxon>
        <taxon>Oceaniferula</taxon>
    </lineage>
</organism>
<dbReference type="InterPro" id="IPR002300">
    <property type="entry name" value="aa-tRNA-synth_Ia"/>
</dbReference>
<evidence type="ECO:0000313" key="15">
    <source>
        <dbReference type="EMBL" id="BDS08106.1"/>
    </source>
</evidence>
<evidence type="ECO:0000256" key="3">
    <source>
        <dbReference type="ARBA" id="ARBA00022598"/>
    </source>
</evidence>
<dbReference type="Gene3D" id="1.10.730.10">
    <property type="entry name" value="Isoleucyl-tRNA Synthetase, Domain 1"/>
    <property type="match status" value="1"/>
</dbReference>
<comment type="caution">
    <text evidence="9">Lacks conserved residue(s) required for the propagation of feature annotation.</text>
</comment>
<dbReference type="NCBIfam" id="TIGR00396">
    <property type="entry name" value="leuS_bact"/>
    <property type="match status" value="1"/>
</dbReference>
<dbReference type="GO" id="GO:0005524">
    <property type="term" value="F:ATP binding"/>
    <property type="evidence" value="ECO:0007669"/>
    <property type="project" value="UniProtKB-UniRule"/>
</dbReference>
<keyword evidence="6 9" id="KW-0648">Protein biosynthesis</keyword>
<dbReference type="InterPro" id="IPR009008">
    <property type="entry name" value="Val/Leu/Ile-tRNA-synth_edit"/>
</dbReference>
<feature type="domain" description="Leucyl-tRNA synthetase editing" evidence="14">
    <location>
        <begin position="256"/>
        <end position="467"/>
    </location>
</feature>
<dbReference type="GO" id="GO:0004823">
    <property type="term" value="F:leucine-tRNA ligase activity"/>
    <property type="evidence" value="ECO:0007669"/>
    <property type="project" value="UniProtKB-UniRule"/>
</dbReference>
<dbReference type="InterPro" id="IPR002302">
    <property type="entry name" value="Leu-tRNA-ligase"/>
</dbReference>
<comment type="subcellular location">
    <subcellularLocation>
        <location evidence="9">Cytoplasm</location>
    </subcellularLocation>
</comment>
<dbReference type="FunFam" id="3.10.20.590:FF:000001">
    <property type="entry name" value="Leucine--tRNA ligase"/>
    <property type="match status" value="1"/>
</dbReference>
<dbReference type="InterPro" id="IPR009080">
    <property type="entry name" value="tRNAsynth_Ia_anticodon-bd"/>
</dbReference>
<dbReference type="SUPFAM" id="SSF50677">
    <property type="entry name" value="ValRS/IleRS/LeuRS editing domain"/>
    <property type="match status" value="1"/>
</dbReference>
<dbReference type="PRINTS" id="PR00985">
    <property type="entry name" value="TRNASYNTHLEU"/>
</dbReference>
<feature type="domain" description="Aminoacyl-tRNA synthetase class Ia" evidence="11">
    <location>
        <begin position="16"/>
        <end position="155"/>
    </location>
</feature>
<dbReference type="SUPFAM" id="SSF47323">
    <property type="entry name" value="Anticodon-binding domain of a subclass of class I aminoacyl-tRNA synthetases"/>
    <property type="match status" value="1"/>
</dbReference>
<dbReference type="Pfam" id="PF13603">
    <property type="entry name" value="tRNA-synt_1_2"/>
    <property type="match status" value="1"/>
</dbReference>
<dbReference type="PANTHER" id="PTHR43740">
    <property type="entry name" value="LEUCYL-TRNA SYNTHETASE"/>
    <property type="match status" value="1"/>
</dbReference>
<keyword evidence="4 9" id="KW-0547">Nucleotide-binding</keyword>
<evidence type="ECO:0000259" key="14">
    <source>
        <dbReference type="Pfam" id="PF13603"/>
    </source>
</evidence>
<feature type="domain" description="Methionyl/Valyl/Leucyl/Isoleucyl-tRNA synthetase anticodon-binding" evidence="12">
    <location>
        <begin position="725"/>
        <end position="852"/>
    </location>
</feature>
<sequence length="888" mass="100968">MSDQRKPFPFAQFESKWQQHWDEKQTFRTPNPGDEDFDPNKPKYFILDMFPYPSGAGLHVGHPEGYTATDILGRYKKMNRFNVLHPMGWDAFGLPAEQYAIKTGQHPRITTEKNIDNFRRQLKSLGFGYDWNREVNTTDPNYVRWTQWIFLQLYGSYFNEETQKAAPVSELEAKGWTPEQIDEVRLAFIHEAPVNWSPSMGTVLANEEIEEWKAKGETVERRPLRQWMLRITKYAERLINELDDLDWPESIKLLQKNWIGKSTGAEVTFDIQGNEVTVFTTRPDTLFGATYMVLAPEHPLVSEITSADQKEAVEEYIKACASKSDLERGDLNKNKSGIFTGATATNPVNGEQIPVWIADYVMMGYGTGAIMAVPAHDERDYEFALKFGIPIRQVVLPSDAPSDFTPDTLIAAQKNGVQPYLIAQSFTDDGFPSLSSTALPGNGVAFNSGFLDGMKTKDAKKAIIQWLVENNKGTFKVNYKLRDWLFSRQRYWGEPFPILWEDGQHKPVPESELPVLQPEMDDFKPTGSPEGPLAKATDWINYSETAKRETNTMPQWAGSCWYYMRYCDPNNTERFISKEAEEYWSGNEGNGMVDLYVGGTEHAVLHLLYARFWHKVLHDLGHVSTIEPFQKLVNQGLILGEDGQKMSKSLGNVVNPDDVVKEYGADSLRLYEMFMGPLEQVKPWQMKGVEGVSRFLARVWRLAFEQNQEGEWTLSSKLTDEEPTDKALLKVLHETIKKVSEDIEKLSFNTAISQMMVCTNAFTAADKLPALLLRDLLKCLSPFAPHITEEIHEKVAEAFPSAKCSHGYILSDRKWPSFNEEFLVEDEVEIVVQVNGKLRGKITVAKDAPKDEIEALAQKDTNVLQHTEGKTIRKIIVVPGRLVNIVAN</sequence>
<gene>
    <name evidence="9 15" type="primary">leuS</name>
    <name evidence="15" type="ORF">NT6N_31460</name>
</gene>
<dbReference type="Pfam" id="PF08264">
    <property type="entry name" value="Anticodon_1"/>
    <property type="match status" value="1"/>
</dbReference>
<comment type="similarity">
    <text evidence="1 9 10">Belongs to the class-I aminoacyl-tRNA synthetase family.</text>
</comment>
<dbReference type="GO" id="GO:0006429">
    <property type="term" value="P:leucyl-tRNA aminoacylation"/>
    <property type="evidence" value="ECO:0007669"/>
    <property type="project" value="UniProtKB-UniRule"/>
</dbReference>
<evidence type="ECO:0000256" key="8">
    <source>
        <dbReference type="ARBA" id="ARBA00047469"/>
    </source>
</evidence>
<evidence type="ECO:0000256" key="4">
    <source>
        <dbReference type="ARBA" id="ARBA00022741"/>
    </source>
</evidence>
<reference evidence="15" key="1">
    <citation type="submission" date="2024-07" db="EMBL/GenBank/DDBJ databases">
        <title>Complete genome sequence of Verrucomicrobiaceae bacterium NT6N.</title>
        <authorList>
            <person name="Huang C."/>
            <person name="Takami H."/>
            <person name="Hamasaki K."/>
        </authorList>
    </citation>
    <scope>NUCLEOTIDE SEQUENCE</scope>
    <source>
        <strain evidence="15">NT6N</strain>
    </source>
</reference>
<feature type="short sequence motif" description="'KMSKS' region" evidence="9">
    <location>
        <begin position="645"/>
        <end position="649"/>
    </location>
</feature>
<feature type="binding site" evidence="9">
    <location>
        <position position="648"/>
    </location>
    <ligand>
        <name>ATP</name>
        <dbReference type="ChEBI" id="CHEBI:30616"/>
    </ligand>
</feature>
<dbReference type="InterPro" id="IPR015413">
    <property type="entry name" value="Methionyl/Leucyl_tRNA_Synth"/>
</dbReference>
<evidence type="ECO:0000256" key="1">
    <source>
        <dbReference type="ARBA" id="ARBA00005594"/>
    </source>
</evidence>
<evidence type="ECO:0000256" key="6">
    <source>
        <dbReference type="ARBA" id="ARBA00022917"/>
    </source>
</evidence>
<dbReference type="FunFam" id="3.40.50.620:FF:000060">
    <property type="entry name" value="Leucine--tRNA ligase"/>
    <property type="match status" value="1"/>
</dbReference>
<dbReference type="InterPro" id="IPR013155">
    <property type="entry name" value="M/V/L/I-tRNA-synth_anticd-bd"/>
</dbReference>
<dbReference type="InterPro" id="IPR001412">
    <property type="entry name" value="aa-tRNA-synth_I_CS"/>
</dbReference>
<dbReference type="SUPFAM" id="SSF52374">
    <property type="entry name" value="Nucleotidylyl transferase"/>
    <property type="match status" value="1"/>
</dbReference>
<protein>
    <recommendedName>
        <fullName evidence="9">Leucine--tRNA ligase</fullName>
        <ecNumber evidence="9">6.1.1.4</ecNumber>
    </recommendedName>
    <alternativeName>
        <fullName evidence="9">Leucyl-tRNA synthetase</fullName>
        <shortName evidence="9">LeuRS</shortName>
    </alternativeName>
</protein>
<keyword evidence="2 9" id="KW-0963">Cytoplasm</keyword>
<dbReference type="CDD" id="cd07958">
    <property type="entry name" value="Anticodon_Ia_Leu_BEm"/>
    <property type="match status" value="1"/>
</dbReference>
<dbReference type="Gene3D" id="3.10.20.590">
    <property type="match status" value="1"/>
</dbReference>
<comment type="catalytic activity">
    <reaction evidence="8 9">
        <text>tRNA(Leu) + L-leucine + ATP = L-leucyl-tRNA(Leu) + AMP + diphosphate</text>
        <dbReference type="Rhea" id="RHEA:11688"/>
        <dbReference type="Rhea" id="RHEA-COMP:9613"/>
        <dbReference type="Rhea" id="RHEA-COMP:9622"/>
        <dbReference type="ChEBI" id="CHEBI:30616"/>
        <dbReference type="ChEBI" id="CHEBI:33019"/>
        <dbReference type="ChEBI" id="CHEBI:57427"/>
        <dbReference type="ChEBI" id="CHEBI:78442"/>
        <dbReference type="ChEBI" id="CHEBI:78494"/>
        <dbReference type="ChEBI" id="CHEBI:456215"/>
        <dbReference type="EC" id="6.1.1.4"/>
    </reaction>
</comment>
<dbReference type="PROSITE" id="PS00178">
    <property type="entry name" value="AA_TRNA_LIGASE_I"/>
    <property type="match status" value="1"/>
</dbReference>
<dbReference type="Pfam" id="PF00133">
    <property type="entry name" value="tRNA-synt_1"/>
    <property type="match status" value="1"/>
</dbReference>
<feature type="domain" description="Methionyl/Leucyl tRNA synthetase" evidence="13">
    <location>
        <begin position="577"/>
        <end position="678"/>
    </location>
</feature>
<dbReference type="GO" id="GO:0002161">
    <property type="term" value="F:aminoacyl-tRNA deacylase activity"/>
    <property type="evidence" value="ECO:0007669"/>
    <property type="project" value="InterPro"/>
</dbReference>
<evidence type="ECO:0000259" key="12">
    <source>
        <dbReference type="Pfam" id="PF08264"/>
    </source>
</evidence>
<dbReference type="FunFam" id="3.40.50.620:FF:000056">
    <property type="entry name" value="Leucine--tRNA ligase"/>
    <property type="match status" value="1"/>
</dbReference>
<evidence type="ECO:0000256" key="10">
    <source>
        <dbReference type="RuleBase" id="RU363035"/>
    </source>
</evidence>
<dbReference type="InterPro" id="IPR014729">
    <property type="entry name" value="Rossmann-like_a/b/a_fold"/>
</dbReference>
<evidence type="ECO:0000259" key="13">
    <source>
        <dbReference type="Pfam" id="PF09334"/>
    </source>
</evidence>
<dbReference type="EMBL" id="AP026866">
    <property type="protein sequence ID" value="BDS08106.1"/>
    <property type="molecule type" value="Genomic_DNA"/>
</dbReference>
<dbReference type="Pfam" id="PF09334">
    <property type="entry name" value="tRNA-synt_1g"/>
    <property type="match status" value="1"/>
</dbReference>
<proteinExistence type="inferred from homology"/>
<evidence type="ECO:0000259" key="11">
    <source>
        <dbReference type="Pfam" id="PF00133"/>
    </source>
</evidence>
<dbReference type="GO" id="GO:0005829">
    <property type="term" value="C:cytosol"/>
    <property type="evidence" value="ECO:0007669"/>
    <property type="project" value="TreeGrafter"/>
</dbReference>
<dbReference type="Gene3D" id="3.40.50.620">
    <property type="entry name" value="HUPs"/>
    <property type="match status" value="2"/>
</dbReference>
<keyword evidence="5 9" id="KW-0067">ATP-binding</keyword>
<dbReference type="PANTHER" id="PTHR43740:SF2">
    <property type="entry name" value="LEUCINE--TRNA LIGASE, MITOCHONDRIAL"/>
    <property type="match status" value="1"/>
</dbReference>